<evidence type="ECO:0000256" key="1">
    <source>
        <dbReference type="SAM" id="MobiDB-lite"/>
    </source>
</evidence>
<dbReference type="GeneID" id="59282978"/>
<reference evidence="2 3" key="1">
    <citation type="journal article" date="2020" name="Genomics">
        <title>Complete, high-quality genomes from long-read metagenomic sequencing of two wolf lichen thalli reveals enigmatic genome architecture.</title>
        <authorList>
            <person name="McKenzie S.K."/>
            <person name="Walston R.F."/>
            <person name="Allen J.L."/>
        </authorList>
    </citation>
    <scope>NUCLEOTIDE SEQUENCE [LARGE SCALE GENOMIC DNA]</scope>
    <source>
        <strain evidence="2">WasteWater2</strain>
    </source>
</reference>
<dbReference type="RefSeq" id="XP_037169891.1">
    <property type="nucleotide sequence ID" value="XM_037303244.1"/>
</dbReference>
<feature type="region of interest" description="Disordered" evidence="1">
    <location>
        <begin position="1"/>
        <end position="52"/>
    </location>
</feature>
<name>A0A8H6G554_9LECA</name>
<accession>A0A8H6G554</accession>
<proteinExistence type="predicted"/>
<gene>
    <name evidence="2" type="ORF">HO173_001304</name>
</gene>
<dbReference type="EMBL" id="JACCJC010000003">
    <property type="protein sequence ID" value="KAF6240632.1"/>
    <property type="molecule type" value="Genomic_DNA"/>
</dbReference>
<keyword evidence="3" id="KW-1185">Reference proteome</keyword>
<dbReference type="Proteomes" id="UP000578531">
    <property type="component" value="Unassembled WGS sequence"/>
</dbReference>
<evidence type="ECO:0000313" key="3">
    <source>
        <dbReference type="Proteomes" id="UP000578531"/>
    </source>
</evidence>
<comment type="caution">
    <text evidence="2">The sequence shown here is derived from an EMBL/GenBank/DDBJ whole genome shotgun (WGS) entry which is preliminary data.</text>
</comment>
<protein>
    <submittedName>
        <fullName evidence="2">Uncharacterized protein</fullName>
    </submittedName>
</protein>
<sequence>MSPSSEPWPCYCQADSDGRRKDTNAQKIQAFRATRDHRGSPGSNPYAPPPRAKVPFSSATSLLAPNVCGNPFSIGDPLNTTIESYIINDCPTCSDGHVPTFYTYRDAACYQGAAERPETGFRRALQAV</sequence>
<evidence type="ECO:0000313" key="2">
    <source>
        <dbReference type="EMBL" id="KAF6240632.1"/>
    </source>
</evidence>
<organism evidence="2 3">
    <name type="scientific">Letharia columbiana</name>
    <dbReference type="NCBI Taxonomy" id="112416"/>
    <lineage>
        <taxon>Eukaryota</taxon>
        <taxon>Fungi</taxon>
        <taxon>Dikarya</taxon>
        <taxon>Ascomycota</taxon>
        <taxon>Pezizomycotina</taxon>
        <taxon>Lecanoromycetes</taxon>
        <taxon>OSLEUM clade</taxon>
        <taxon>Lecanoromycetidae</taxon>
        <taxon>Lecanorales</taxon>
        <taxon>Lecanorineae</taxon>
        <taxon>Parmeliaceae</taxon>
        <taxon>Letharia</taxon>
    </lineage>
</organism>
<dbReference type="AlphaFoldDB" id="A0A8H6G554"/>